<comment type="caution">
    <text evidence="2">The sequence shown here is derived from an EMBL/GenBank/DDBJ whole genome shotgun (WGS) entry which is preliminary data.</text>
</comment>
<evidence type="ECO:0000313" key="2">
    <source>
        <dbReference type="EMBL" id="RMI39568.1"/>
    </source>
</evidence>
<gene>
    <name evidence="2" type="ORF">EBO15_29350</name>
</gene>
<evidence type="ECO:0000256" key="1">
    <source>
        <dbReference type="SAM" id="MobiDB-lite"/>
    </source>
</evidence>
<evidence type="ECO:0000313" key="3">
    <source>
        <dbReference type="Proteomes" id="UP000282674"/>
    </source>
</evidence>
<proteinExistence type="predicted"/>
<keyword evidence="3" id="KW-1185">Reference proteome</keyword>
<reference evidence="2 3" key="1">
    <citation type="submission" date="2018-10" db="EMBL/GenBank/DDBJ databases">
        <title>Isolation from soil.</title>
        <authorList>
            <person name="Hu J."/>
        </authorList>
    </citation>
    <scope>NUCLEOTIDE SEQUENCE [LARGE SCALE GENOMIC DNA]</scope>
    <source>
        <strain evidence="2 3">NEAU-Ht49</strain>
    </source>
</reference>
<dbReference type="AlphaFoldDB" id="A0A3M2LX80"/>
<sequence length="101" mass="10887">MSGPRAGPAAPVLVRVRFRVVVPRLVVAVVPARAHVHRSVGLRGHLVDEHRDDAEQRDRRQRGEAAGADPPGSLLDHSCSPVTWADGYLISSVVTRPEGKS</sequence>
<name>A0A3M2LX80_9ACTN</name>
<protein>
    <submittedName>
        <fullName evidence="2">Uncharacterized protein</fullName>
    </submittedName>
</protein>
<feature type="compositionally biased region" description="Basic and acidic residues" evidence="1">
    <location>
        <begin position="45"/>
        <end position="63"/>
    </location>
</feature>
<dbReference type="EMBL" id="RFFG01000065">
    <property type="protein sequence ID" value="RMI39568.1"/>
    <property type="molecule type" value="Genomic_DNA"/>
</dbReference>
<feature type="region of interest" description="Disordered" evidence="1">
    <location>
        <begin position="42"/>
        <end position="77"/>
    </location>
</feature>
<dbReference type="Proteomes" id="UP000282674">
    <property type="component" value="Unassembled WGS sequence"/>
</dbReference>
<accession>A0A3M2LX80</accession>
<organism evidence="2 3">
    <name type="scientific">Actinomadura harenae</name>
    <dbReference type="NCBI Taxonomy" id="2483351"/>
    <lineage>
        <taxon>Bacteria</taxon>
        <taxon>Bacillati</taxon>
        <taxon>Actinomycetota</taxon>
        <taxon>Actinomycetes</taxon>
        <taxon>Streptosporangiales</taxon>
        <taxon>Thermomonosporaceae</taxon>
        <taxon>Actinomadura</taxon>
    </lineage>
</organism>